<protein>
    <submittedName>
        <fullName evidence="2">Uncharacterized protein</fullName>
    </submittedName>
</protein>
<reference evidence="3" key="1">
    <citation type="submission" date="2023-07" db="EMBL/GenBank/DDBJ databases">
        <title>Conexibacter stalactiti sp. nov., isolated from stalactites in a lava cave and emended description of the genus Conexibacter.</title>
        <authorList>
            <person name="Lee S.D."/>
        </authorList>
    </citation>
    <scope>NUCLEOTIDE SEQUENCE [LARGE SCALE GENOMIC DNA]</scope>
    <source>
        <strain evidence="3">KCTC 39840</strain>
    </source>
</reference>
<dbReference type="EMBL" id="JAWSTH010000211">
    <property type="protein sequence ID" value="MDW5598889.1"/>
    <property type="molecule type" value="Genomic_DNA"/>
</dbReference>
<gene>
    <name evidence="2" type="ORF">R7226_31310</name>
</gene>
<evidence type="ECO:0000256" key="1">
    <source>
        <dbReference type="SAM" id="MobiDB-lite"/>
    </source>
</evidence>
<proteinExistence type="predicted"/>
<accession>A0ABU4I143</accession>
<name>A0ABU4I143_9ACTN</name>
<organism evidence="2 3">
    <name type="scientific">Conexibacter stalactiti</name>
    <dbReference type="NCBI Taxonomy" id="1940611"/>
    <lineage>
        <taxon>Bacteria</taxon>
        <taxon>Bacillati</taxon>
        <taxon>Actinomycetota</taxon>
        <taxon>Thermoleophilia</taxon>
        <taxon>Solirubrobacterales</taxon>
        <taxon>Conexibacteraceae</taxon>
        <taxon>Conexibacter</taxon>
    </lineage>
</organism>
<evidence type="ECO:0000313" key="3">
    <source>
        <dbReference type="Proteomes" id="UP001284601"/>
    </source>
</evidence>
<feature type="non-terminal residue" evidence="2">
    <location>
        <position position="122"/>
    </location>
</feature>
<feature type="region of interest" description="Disordered" evidence="1">
    <location>
        <begin position="1"/>
        <end position="122"/>
    </location>
</feature>
<dbReference type="Proteomes" id="UP001284601">
    <property type="component" value="Unassembled WGS sequence"/>
</dbReference>
<feature type="compositionally biased region" description="Basic and acidic residues" evidence="1">
    <location>
        <begin position="62"/>
        <end position="71"/>
    </location>
</feature>
<comment type="caution">
    <text evidence="2">The sequence shown here is derived from an EMBL/GenBank/DDBJ whole genome shotgun (WGS) entry which is preliminary data.</text>
</comment>
<feature type="compositionally biased region" description="Low complexity" evidence="1">
    <location>
        <begin position="73"/>
        <end position="122"/>
    </location>
</feature>
<keyword evidence="3" id="KW-1185">Reference proteome</keyword>
<sequence length="122" mass="12344">MTPAPATAAARRRVSGADAGNGHGGARRRGPPPARRVSGPSTPRKHELENPGTGMHAAAPSRADDLHERVNSRRTAQRAPQPRASAPRSAASAPQPRGAAVRAGGMRAAAARAASESRGGAP</sequence>
<evidence type="ECO:0000313" key="2">
    <source>
        <dbReference type="EMBL" id="MDW5598889.1"/>
    </source>
</evidence>